<feature type="compositionally biased region" description="Low complexity" evidence="1">
    <location>
        <begin position="53"/>
        <end position="62"/>
    </location>
</feature>
<accession>A0A2T3B8W2</accession>
<dbReference type="AlphaFoldDB" id="A0A2T3B8W2"/>
<dbReference type="RefSeq" id="XP_024723365.1">
    <property type="nucleotide sequence ID" value="XM_024866442.1"/>
</dbReference>
<evidence type="ECO:0000256" key="1">
    <source>
        <dbReference type="SAM" id="MobiDB-lite"/>
    </source>
</evidence>
<dbReference type="EMBL" id="KZ679008">
    <property type="protein sequence ID" value="PSS23319.1"/>
    <property type="molecule type" value="Genomic_DNA"/>
</dbReference>
<protein>
    <submittedName>
        <fullName evidence="3">Uncharacterized protein</fullName>
    </submittedName>
</protein>
<keyword evidence="2" id="KW-1133">Transmembrane helix</keyword>
<name>A0A2T3B8W2_AMORE</name>
<feature type="transmembrane region" description="Helical" evidence="2">
    <location>
        <begin position="6"/>
        <end position="25"/>
    </location>
</feature>
<keyword evidence="2" id="KW-0812">Transmembrane</keyword>
<reference evidence="3 4" key="1">
    <citation type="journal article" date="2018" name="New Phytol.">
        <title>Comparative genomics and transcriptomics depict ericoid mycorrhizal fungi as versatile saprotrophs and plant mutualists.</title>
        <authorList>
            <person name="Martino E."/>
            <person name="Morin E."/>
            <person name="Grelet G.A."/>
            <person name="Kuo A."/>
            <person name="Kohler A."/>
            <person name="Daghino S."/>
            <person name="Barry K.W."/>
            <person name="Cichocki N."/>
            <person name="Clum A."/>
            <person name="Dockter R.B."/>
            <person name="Hainaut M."/>
            <person name="Kuo R.C."/>
            <person name="LaButti K."/>
            <person name="Lindahl B.D."/>
            <person name="Lindquist E.A."/>
            <person name="Lipzen A."/>
            <person name="Khouja H.R."/>
            <person name="Magnuson J."/>
            <person name="Murat C."/>
            <person name="Ohm R.A."/>
            <person name="Singer S.W."/>
            <person name="Spatafora J.W."/>
            <person name="Wang M."/>
            <person name="Veneault-Fourrey C."/>
            <person name="Henrissat B."/>
            <person name="Grigoriev I.V."/>
            <person name="Martin F.M."/>
            <person name="Perotto S."/>
        </authorList>
    </citation>
    <scope>NUCLEOTIDE SEQUENCE [LARGE SCALE GENOMIC DNA]</scope>
    <source>
        <strain evidence="3 4">ATCC 22711</strain>
    </source>
</reference>
<keyword evidence="4" id="KW-1185">Reference proteome</keyword>
<dbReference type="Proteomes" id="UP000241818">
    <property type="component" value="Unassembled WGS sequence"/>
</dbReference>
<feature type="compositionally biased region" description="Basic and acidic residues" evidence="1">
    <location>
        <begin position="74"/>
        <end position="104"/>
    </location>
</feature>
<gene>
    <name evidence="3" type="ORF">M430DRAFT_33841</name>
</gene>
<dbReference type="GeneID" id="36574523"/>
<feature type="region of interest" description="Disordered" evidence="1">
    <location>
        <begin position="38"/>
        <end position="104"/>
    </location>
</feature>
<organism evidence="3 4">
    <name type="scientific">Amorphotheca resinae ATCC 22711</name>
    <dbReference type="NCBI Taxonomy" id="857342"/>
    <lineage>
        <taxon>Eukaryota</taxon>
        <taxon>Fungi</taxon>
        <taxon>Dikarya</taxon>
        <taxon>Ascomycota</taxon>
        <taxon>Pezizomycotina</taxon>
        <taxon>Leotiomycetes</taxon>
        <taxon>Helotiales</taxon>
        <taxon>Amorphothecaceae</taxon>
        <taxon>Amorphotheca</taxon>
    </lineage>
</organism>
<evidence type="ECO:0000313" key="3">
    <source>
        <dbReference type="EMBL" id="PSS23319.1"/>
    </source>
</evidence>
<dbReference type="PANTHER" id="PTHR41800:SF1">
    <property type="entry name" value="EXPRESSED PROTEIN"/>
    <property type="match status" value="1"/>
</dbReference>
<dbReference type="OrthoDB" id="2559326at2759"/>
<dbReference type="InParanoid" id="A0A2T3B8W2"/>
<sequence>MNTVKSFWIGLGSLCVAGGGAYYFAKQSINADRAARFEEAQRRRQMHYSLEHSGPSPSSSPSHEATSDPAPTRHAPESEDQRVFEKSKYEPTEPYRAKKGDRFS</sequence>
<dbReference type="PANTHER" id="PTHR41800">
    <property type="entry name" value="EXPRESSED PROTEIN"/>
    <property type="match status" value="1"/>
</dbReference>
<dbReference type="InterPro" id="IPR031833">
    <property type="entry name" value="DUF4748"/>
</dbReference>
<keyword evidence="2" id="KW-0472">Membrane</keyword>
<evidence type="ECO:0000313" key="4">
    <source>
        <dbReference type="Proteomes" id="UP000241818"/>
    </source>
</evidence>
<dbReference type="Pfam" id="PF15932">
    <property type="entry name" value="DUF4748"/>
    <property type="match status" value="1"/>
</dbReference>
<proteinExistence type="predicted"/>
<evidence type="ECO:0000256" key="2">
    <source>
        <dbReference type="SAM" id="Phobius"/>
    </source>
</evidence>